<protein>
    <submittedName>
        <fullName evidence="2">Uncharacterized protein</fullName>
    </submittedName>
</protein>
<dbReference type="AlphaFoldDB" id="A0A9P6DBA3"/>
<evidence type="ECO:0000256" key="1">
    <source>
        <dbReference type="SAM" id="MobiDB-lite"/>
    </source>
</evidence>
<name>A0A9P6DBA3_PLEER</name>
<comment type="caution">
    <text evidence="2">The sequence shown here is derived from an EMBL/GenBank/DDBJ whole genome shotgun (WGS) entry which is preliminary data.</text>
</comment>
<reference evidence="2" key="1">
    <citation type="submission" date="2020-11" db="EMBL/GenBank/DDBJ databases">
        <authorList>
            <consortium name="DOE Joint Genome Institute"/>
            <person name="Ahrendt S."/>
            <person name="Riley R."/>
            <person name="Andreopoulos W."/>
            <person name="Labutti K."/>
            <person name="Pangilinan J."/>
            <person name="Ruiz-Duenas F.J."/>
            <person name="Barrasa J.M."/>
            <person name="Sanchez-Garcia M."/>
            <person name="Camarero S."/>
            <person name="Miyauchi S."/>
            <person name="Serrano A."/>
            <person name="Linde D."/>
            <person name="Babiker R."/>
            <person name="Drula E."/>
            <person name="Ayuso-Fernandez I."/>
            <person name="Pacheco R."/>
            <person name="Padilla G."/>
            <person name="Ferreira P."/>
            <person name="Barriuso J."/>
            <person name="Kellner H."/>
            <person name="Castanera R."/>
            <person name="Alfaro M."/>
            <person name="Ramirez L."/>
            <person name="Pisabarro A.G."/>
            <person name="Kuo A."/>
            <person name="Tritt A."/>
            <person name="Lipzen A."/>
            <person name="He G."/>
            <person name="Yan M."/>
            <person name="Ng V."/>
            <person name="Cullen D."/>
            <person name="Martin F."/>
            <person name="Rosso M.-N."/>
            <person name="Henrissat B."/>
            <person name="Hibbett D."/>
            <person name="Martinez A.T."/>
            <person name="Grigoriev I.V."/>
        </authorList>
    </citation>
    <scope>NUCLEOTIDE SEQUENCE</scope>
    <source>
        <strain evidence="2">ATCC 90797</strain>
    </source>
</reference>
<keyword evidence="3" id="KW-1185">Reference proteome</keyword>
<feature type="compositionally biased region" description="Basic and acidic residues" evidence="1">
    <location>
        <begin position="289"/>
        <end position="300"/>
    </location>
</feature>
<evidence type="ECO:0000313" key="3">
    <source>
        <dbReference type="Proteomes" id="UP000807025"/>
    </source>
</evidence>
<accession>A0A9P6DBA3</accession>
<gene>
    <name evidence="2" type="ORF">BDN71DRAFT_1512208</name>
</gene>
<proteinExistence type="predicted"/>
<dbReference type="EMBL" id="MU154674">
    <property type="protein sequence ID" value="KAF9489355.1"/>
    <property type="molecule type" value="Genomic_DNA"/>
</dbReference>
<dbReference type="Proteomes" id="UP000807025">
    <property type="component" value="Unassembled WGS sequence"/>
</dbReference>
<feature type="region of interest" description="Disordered" evidence="1">
    <location>
        <begin position="281"/>
        <end position="300"/>
    </location>
</feature>
<evidence type="ECO:0000313" key="2">
    <source>
        <dbReference type="EMBL" id="KAF9489355.1"/>
    </source>
</evidence>
<sequence>MTFGRGRQFGWSDGCNYSETSQLWLRVRAPNGKDSHWDYDRCSALTTTTNFSHTTVIVHPDNISNDRVRDACVDVARTSEQGHTTPPTTHAVSAQYGCMGACDCLRFIDDFSSLPLPSSKLLSTLVSPFFNKLQSTHPRHPDKAPTHILFIALVARWYSVAPPERLTGLQNFWLPRVVHIVGVHRRHWLGGKELGGVGTFESSHDLSDVSKSAYFRTPSACPRLLPARQLIPGSQGPTTTSSPAARGPVVTIVDNQHTTPSGSDLLAPRSPYLRGSMQLLSGVSDDDESHNMSDGRDNSL</sequence>
<organism evidence="2 3">
    <name type="scientific">Pleurotus eryngii</name>
    <name type="common">Boletus of the steppes</name>
    <dbReference type="NCBI Taxonomy" id="5323"/>
    <lineage>
        <taxon>Eukaryota</taxon>
        <taxon>Fungi</taxon>
        <taxon>Dikarya</taxon>
        <taxon>Basidiomycota</taxon>
        <taxon>Agaricomycotina</taxon>
        <taxon>Agaricomycetes</taxon>
        <taxon>Agaricomycetidae</taxon>
        <taxon>Agaricales</taxon>
        <taxon>Pleurotineae</taxon>
        <taxon>Pleurotaceae</taxon>
        <taxon>Pleurotus</taxon>
    </lineage>
</organism>